<gene>
    <name evidence="1" type="ORF">SMSP2_00902</name>
</gene>
<evidence type="ECO:0000313" key="2">
    <source>
        <dbReference type="Proteomes" id="UP000188181"/>
    </source>
</evidence>
<dbReference type="KEGG" id="pbas:SMSP2_00902"/>
<dbReference type="Proteomes" id="UP000188181">
    <property type="component" value="Chromosome"/>
</dbReference>
<dbReference type="EMBL" id="CP019646">
    <property type="protein sequence ID" value="AQQ70550.1"/>
    <property type="molecule type" value="Genomic_DNA"/>
</dbReference>
<accession>A0A1Q2MCZ9</accession>
<name>A0A1Q2MCZ9_9BACT</name>
<keyword evidence="2" id="KW-1185">Reference proteome</keyword>
<dbReference type="AlphaFoldDB" id="A0A1Q2MCZ9"/>
<sequence precursor="true">MQLLNCLNKGFAVNKIILLAVTFFLSAVHAVNYAPVGVSVANDENEIQLSGAHFRAVIDLEKGGLISSLGMFDGLKWNPVIDDSVKAFPYLSFTAEDKSYALSDAELLDINKHDGDVFVTLISRFADQHKMFGPLKCRLVYQFCPEGAVFVDFYVECLEETFSFDKASICFEVTEKVVNADYFRNENIAKEKLIMARPSARIAFGQSPAISFTNEVEVVVQDGRNIAGEPGFINKGGSYKWILSQSKTRLVSPGVYHNTAAMGLGAGIKSTQKSSVIGQRIYHWINFASQPGAIMRAVEERMPEMTRGEALDLLKELSGKGAKYWVSNDPDKMNEVLDAIQENAKDCDRIKALAILNAITDQESWYPSNKEIDLMAQNYGSILLLHHEWMQNRGSNGNPHADYSIPRDEKELVRMIKHAHSRGIKVGLYMRGVEDYALSTMFFEKYLTKDYDGIYADWHGFTGRAVHEYLQPVEVEVHDMHYSPDGTYLPAKQYMQFTRKLRNIVGDKGFLIGHQGSMNTGVLSNLGWDADTPGEAGPTRDMFSGDVHEAVYDGFLAGNVVTPWPEESADFRSPMGAAKMAGWGFFPQILMGFNSSDGTELFSRRADASNNQWVWPYWEILSKYDWDNAEILNSPSDARRVFKCNNSSISVIGYKFTDGRILVIAANISDTAARNVEISFECNNIKALLSFDKIQSWGIKERIIDRN</sequence>
<protein>
    <submittedName>
        <fullName evidence="1">Uncharacterized protein</fullName>
    </submittedName>
</protein>
<dbReference type="STRING" id="1851148.SMSP2_00902"/>
<organism evidence="1 2">
    <name type="scientific">Limihaloglobus sulfuriphilus</name>
    <dbReference type="NCBI Taxonomy" id="1851148"/>
    <lineage>
        <taxon>Bacteria</taxon>
        <taxon>Pseudomonadati</taxon>
        <taxon>Planctomycetota</taxon>
        <taxon>Phycisphaerae</taxon>
        <taxon>Sedimentisphaerales</taxon>
        <taxon>Sedimentisphaeraceae</taxon>
        <taxon>Limihaloglobus</taxon>
    </lineage>
</organism>
<reference evidence="2" key="1">
    <citation type="submission" date="2017-02" db="EMBL/GenBank/DDBJ databases">
        <title>Comparative genomics and description of representatives of a novel lineage of planctomycetes thriving in anoxic sediments.</title>
        <authorList>
            <person name="Spring S."/>
            <person name="Bunk B."/>
            <person name="Sproer C."/>
        </authorList>
    </citation>
    <scope>NUCLEOTIDE SEQUENCE [LARGE SCALE GENOMIC DNA]</scope>
    <source>
        <strain evidence="2">SM-Chi-D1</strain>
    </source>
</reference>
<proteinExistence type="predicted"/>
<evidence type="ECO:0000313" key="1">
    <source>
        <dbReference type="EMBL" id="AQQ70550.1"/>
    </source>
</evidence>